<name>A0ABQ3NP35_STRVG</name>
<gene>
    <name evidence="2" type="ORF">Scinn_40100</name>
</gene>
<evidence type="ECO:0000313" key="2">
    <source>
        <dbReference type="EMBL" id="GHI14547.1"/>
    </source>
</evidence>
<feature type="region of interest" description="Disordered" evidence="1">
    <location>
        <begin position="1"/>
        <end position="22"/>
    </location>
</feature>
<comment type="caution">
    <text evidence="2">The sequence shown here is derived from an EMBL/GenBank/DDBJ whole genome shotgun (WGS) entry which is preliminary data.</text>
</comment>
<organism evidence="2 3">
    <name type="scientific">Streptomyces virginiae</name>
    <name type="common">Streptomyces cinnamonensis</name>
    <dbReference type="NCBI Taxonomy" id="1961"/>
    <lineage>
        <taxon>Bacteria</taxon>
        <taxon>Bacillati</taxon>
        <taxon>Actinomycetota</taxon>
        <taxon>Actinomycetes</taxon>
        <taxon>Kitasatosporales</taxon>
        <taxon>Streptomycetaceae</taxon>
        <taxon>Streptomyces</taxon>
    </lineage>
</organism>
<protein>
    <submittedName>
        <fullName evidence="2">Uncharacterized protein</fullName>
    </submittedName>
</protein>
<dbReference type="EMBL" id="BNDV01000008">
    <property type="protein sequence ID" value="GHI14547.1"/>
    <property type="molecule type" value="Genomic_DNA"/>
</dbReference>
<evidence type="ECO:0000313" key="3">
    <source>
        <dbReference type="Proteomes" id="UP000660554"/>
    </source>
</evidence>
<reference evidence="3" key="1">
    <citation type="submission" date="2020-09" db="EMBL/GenBank/DDBJ databases">
        <title>Whole genome shotgun sequence of Streptomyces cinnamonensis NBRC 15873.</title>
        <authorList>
            <person name="Komaki H."/>
            <person name="Tamura T."/>
        </authorList>
    </citation>
    <scope>NUCLEOTIDE SEQUENCE [LARGE SCALE GENOMIC DNA]</scope>
    <source>
        <strain evidence="3">NBRC 15873</strain>
    </source>
</reference>
<proteinExistence type="predicted"/>
<sequence length="65" mass="6647">MASKRAGASPADTCADGDDRVTPWSDFQRVLDQMFGLLKGVEPDDGASRPATAPRRGPATGGGAS</sequence>
<feature type="region of interest" description="Disordered" evidence="1">
    <location>
        <begin position="40"/>
        <end position="65"/>
    </location>
</feature>
<accession>A0ABQ3NP35</accession>
<evidence type="ECO:0000256" key="1">
    <source>
        <dbReference type="SAM" id="MobiDB-lite"/>
    </source>
</evidence>
<dbReference type="Proteomes" id="UP000660554">
    <property type="component" value="Unassembled WGS sequence"/>
</dbReference>
<keyword evidence="3" id="KW-1185">Reference proteome</keyword>
<feature type="compositionally biased region" description="Low complexity" evidence="1">
    <location>
        <begin position="48"/>
        <end position="58"/>
    </location>
</feature>